<dbReference type="OrthoDB" id="9787738at2"/>
<dbReference type="SUPFAM" id="SSF53335">
    <property type="entry name" value="S-adenosyl-L-methionine-dependent methyltransferases"/>
    <property type="match status" value="1"/>
</dbReference>
<dbReference type="GO" id="GO:0032259">
    <property type="term" value="P:methylation"/>
    <property type="evidence" value="ECO:0007669"/>
    <property type="project" value="UniProtKB-KW"/>
</dbReference>
<dbReference type="AlphaFoldDB" id="A0A3D9HWY0"/>
<dbReference type="CDD" id="cd02440">
    <property type="entry name" value="AdoMet_MTases"/>
    <property type="match status" value="1"/>
</dbReference>
<sequence>MTDHKSRHTGVEERGQWTEENALWYIRNYGEHPINGITAQRAQLKPVDTVLDIGCGSGSALRAALADVTVGELIGVDPSATMIAAAIEQTDGLTGAERTRFVEATAENLPLDRETVSVAWAVNSLHHWSDIPAGLAEVTRVLKTGGRFLAVEEIFEEDGRGMTGGALAACLTRAGFGIRTAEILETPDSRMNLVEAIKIERI</sequence>
<dbReference type="EMBL" id="QRDW01000001">
    <property type="protein sequence ID" value="RED53997.1"/>
    <property type="molecule type" value="Genomic_DNA"/>
</dbReference>
<reference evidence="2 3" key="1">
    <citation type="submission" date="2018-07" db="EMBL/GenBank/DDBJ databases">
        <title>Genomic Encyclopedia of Type Strains, Phase III (KMG-III): the genomes of soil and plant-associated and newly described type strains.</title>
        <authorList>
            <person name="Whitman W."/>
        </authorList>
    </citation>
    <scope>NUCLEOTIDE SEQUENCE [LARGE SCALE GENOMIC DNA]</scope>
    <source>
        <strain evidence="2 3">CECT 8488</strain>
    </source>
</reference>
<keyword evidence="2" id="KW-0808">Transferase</keyword>
<dbReference type="Proteomes" id="UP000256845">
    <property type="component" value="Unassembled WGS sequence"/>
</dbReference>
<evidence type="ECO:0000259" key="1">
    <source>
        <dbReference type="Pfam" id="PF13649"/>
    </source>
</evidence>
<name>A0A3D9HWY0_9PROT</name>
<dbReference type="GO" id="GO:0008168">
    <property type="term" value="F:methyltransferase activity"/>
    <property type="evidence" value="ECO:0007669"/>
    <property type="project" value="UniProtKB-KW"/>
</dbReference>
<protein>
    <submittedName>
        <fullName evidence="2">Methyltransferase family protein</fullName>
    </submittedName>
</protein>
<accession>A0A3D9HWY0</accession>
<proteinExistence type="predicted"/>
<dbReference type="Pfam" id="PF13649">
    <property type="entry name" value="Methyltransf_25"/>
    <property type="match status" value="1"/>
</dbReference>
<gene>
    <name evidence="2" type="ORF">DFP90_101797</name>
</gene>
<dbReference type="RefSeq" id="WP_115935092.1">
    <property type="nucleotide sequence ID" value="NZ_QRDW01000001.1"/>
</dbReference>
<dbReference type="PANTHER" id="PTHR43591:SF24">
    <property type="entry name" value="2-METHOXY-6-POLYPRENYL-1,4-BENZOQUINOL METHYLASE, MITOCHONDRIAL"/>
    <property type="match status" value="1"/>
</dbReference>
<dbReference type="PANTHER" id="PTHR43591">
    <property type="entry name" value="METHYLTRANSFERASE"/>
    <property type="match status" value="1"/>
</dbReference>
<feature type="domain" description="Methyltransferase" evidence="1">
    <location>
        <begin position="50"/>
        <end position="146"/>
    </location>
</feature>
<comment type="caution">
    <text evidence="2">The sequence shown here is derived from an EMBL/GenBank/DDBJ whole genome shotgun (WGS) entry which is preliminary data.</text>
</comment>
<keyword evidence="2" id="KW-0489">Methyltransferase</keyword>
<evidence type="ECO:0000313" key="2">
    <source>
        <dbReference type="EMBL" id="RED53997.1"/>
    </source>
</evidence>
<evidence type="ECO:0000313" key="3">
    <source>
        <dbReference type="Proteomes" id="UP000256845"/>
    </source>
</evidence>
<dbReference type="Gene3D" id="3.40.50.150">
    <property type="entry name" value="Vaccinia Virus protein VP39"/>
    <property type="match status" value="1"/>
</dbReference>
<organism evidence="2 3">
    <name type="scientific">Aestuariispira insulae</name>
    <dbReference type="NCBI Taxonomy" id="1461337"/>
    <lineage>
        <taxon>Bacteria</taxon>
        <taxon>Pseudomonadati</taxon>
        <taxon>Pseudomonadota</taxon>
        <taxon>Alphaproteobacteria</taxon>
        <taxon>Rhodospirillales</taxon>
        <taxon>Kiloniellaceae</taxon>
        <taxon>Aestuariispira</taxon>
    </lineage>
</organism>
<dbReference type="InterPro" id="IPR041698">
    <property type="entry name" value="Methyltransf_25"/>
</dbReference>
<keyword evidence="3" id="KW-1185">Reference proteome</keyword>
<dbReference type="InterPro" id="IPR029063">
    <property type="entry name" value="SAM-dependent_MTases_sf"/>
</dbReference>